<comment type="caution">
    <text evidence="4">The sequence shown here is derived from an EMBL/GenBank/DDBJ whole genome shotgun (WGS) entry which is preliminary data.</text>
</comment>
<evidence type="ECO:0000256" key="2">
    <source>
        <dbReference type="ARBA" id="ARBA00022801"/>
    </source>
</evidence>
<proteinExistence type="inferred from homology"/>
<dbReference type="Gene3D" id="3.40.50.1820">
    <property type="entry name" value="alpha/beta hydrolase"/>
    <property type="match status" value="1"/>
</dbReference>
<feature type="domain" description="AB hydrolase-1" evidence="3">
    <location>
        <begin position="79"/>
        <end position="191"/>
    </location>
</feature>
<dbReference type="PANTHER" id="PTHR43798">
    <property type="entry name" value="MONOACYLGLYCEROL LIPASE"/>
    <property type="match status" value="1"/>
</dbReference>
<sequence length="346" mass="39189">MGVLNICKKSLSLNRFVLNNPPVLVFIKGGLKHDTKRISTRAKFEDYTFNEVGIPVPGGILAGKLWEHRNKALASTNVPPIVCLHGWLDNAGTFDLMIPYLMMPSTKYFCLDFPGHGMTSYCPEWWYDAHLEGILATRRVAKHFGWEKFSILGHSLGGIVGFLYSAYFPDEVHKLVTLENMRPIPVHNNIEMMRASIDLLFDIEERMKAGKKSYGYDDILKKVYNGRQGTISKEGCIALLKRGASKVDQNEYQFSYSLRTHIPGQEGRTPREMSLKLANEVSSPVCYIKADPGNVYDTKEETEKFMSILKKNLGDKFEHHKVPGTHHFHLNDPQLVAPIALKFLTS</sequence>
<dbReference type="InterPro" id="IPR029058">
    <property type="entry name" value="AB_hydrolase_fold"/>
</dbReference>
<evidence type="ECO:0000313" key="5">
    <source>
        <dbReference type="Proteomes" id="UP001642540"/>
    </source>
</evidence>
<evidence type="ECO:0000259" key="3">
    <source>
        <dbReference type="Pfam" id="PF00561"/>
    </source>
</evidence>
<evidence type="ECO:0000313" key="4">
    <source>
        <dbReference type="EMBL" id="CAL8103140.1"/>
    </source>
</evidence>
<dbReference type="Proteomes" id="UP001642540">
    <property type="component" value="Unassembled WGS sequence"/>
</dbReference>
<keyword evidence="5" id="KW-1185">Reference proteome</keyword>
<dbReference type="PANTHER" id="PTHR43798:SF14">
    <property type="entry name" value="SERINE HYDROLASE-LIKE PROTEIN DDB_G0286239"/>
    <property type="match status" value="1"/>
</dbReference>
<reference evidence="4 5" key="1">
    <citation type="submission" date="2024-08" db="EMBL/GenBank/DDBJ databases">
        <authorList>
            <person name="Cucini C."/>
            <person name="Frati F."/>
        </authorList>
    </citation>
    <scope>NUCLEOTIDE SEQUENCE [LARGE SCALE GENOMIC DNA]</scope>
</reference>
<comment type="similarity">
    <text evidence="1">Belongs to the AB hydrolase superfamily.</text>
</comment>
<gene>
    <name evidence="4" type="ORF">ODALV1_LOCUS11362</name>
</gene>
<dbReference type="EMBL" id="CAXLJM020000034">
    <property type="protein sequence ID" value="CAL8103140.1"/>
    <property type="molecule type" value="Genomic_DNA"/>
</dbReference>
<protein>
    <recommendedName>
        <fullName evidence="3">AB hydrolase-1 domain-containing protein</fullName>
    </recommendedName>
</protein>
<organism evidence="4 5">
    <name type="scientific">Orchesella dallaii</name>
    <dbReference type="NCBI Taxonomy" id="48710"/>
    <lineage>
        <taxon>Eukaryota</taxon>
        <taxon>Metazoa</taxon>
        <taxon>Ecdysozoa</taxon>
        <taxon>Arthropoda</taxon>
        <taxon>Hexapoda</taxon>
        <taxon>Collembola</taxon>
        <taxon>Entomobryomorpha</taxon>
        <taxon>Entomobryoidea</taxon>
        <taxon>Orchesellidae</taxon>
        <taxon>Orchesellinae</taxon>
        <taxon>Orchesella</taxon>
    </lineage>
</organism>
<dbReference type="Pfam" id="PF00561">
    <property type="entry name" value="Abhydrolase_1"/>
    <property type="match status" value="1"/>
</dbReference>
<name>A0ABP1QHF2_9HEXA</name>
<dbReference type="InterPro" id="IPR000073">
    <property type="entry name" value="AB_hydrolase_1"/>
</dbReference>
<dbReference type="InterPro" id="IPR050266">
    <property type="entry name" value="AB_hydrolase_sf"/>
</dbReference>
<dbReference type="SUPFAM" id="SSF53474">
    <property type="entry name" value="alpha/beta-Hydrolases"/>
    <property type="match status" value="1"/>
</dbReference>
<accession>A0ABP1QHF2</accession>
<evidence type="ECO:0000256" key="1">
    <source>
        <dbReference type="ARBA" id="ARBA00008645"/>
    </source>
</evidence>
<keyword evidence="2" id="KW-0378">Hydrolase</keyword>